<comment type="caution">
    <text evidence="3">The sequence shown here is derived from an EMBL/GenBank/DDBJ whole genome shotgun (WGS) entry which is preliminary data.</text>
</comment>
<feature type="domain" description="Mannosylglycerate hydrolase MGH1-like glycoside hydrolase" evidence="2">
    <location>
        <begin position="115"/>
        <end position="462"/>
    </location>
</feature>
<name>A0ABW4Y1E6_9FLAO</name>
<dbReference type="GO" id="GO:0016787">
    <property type="term" value="F:hydrolase activity"/>
    <property type="evidence" value="ECO:0007669"/>
    <property type="project" value="UniProtKB-KW"/>
</dbReference>
<keyword evidence="3" id="KW-0378">Hydrolase</keyword>
<dbReference type="Proteomes" id="UP001597342">
    <property type="component" value="Unassembled WGS sequence"/>
</dbReference>
<dbReference type="InterPro" id="IPR008928">
    <property type="entry name" value="6-hairpin_glycosidase_sf"/>
</dbReference>
<accession>A0ABW4Y1E6</accession>
<dbReference type="Gene3D" id="1.50.10.10">
    <property type="match status" value="1"/>
</dbReference>
<protein>
    <submittedName>
        <fullName evidence="3">Glycosyl hydrolase family 65 protein</fullName>
    </submittedName>
</protein>
<evidence type="ECO:0000259" key="1">
    <source>
        <dbReference type="Pfam" id="PF03633"/>
    </source>
</evidence>
<gene>
    <name evidence="3" type="ORF">ACFSJE_17225</name>
</gene>
<dbReference type="PROSITE" id="PS51257">
    <property type="entry name" value="PROKAR_LIPOPROTEIN"/>
    <property type="match status" value="1"/>
</dbReference>
<evidence type="ECO:0000313" key="4">
    <source>
        <dbReference type="Proteomes" id="UP001597342"/>
    </source>
</evidence>
<dbReference type="SUPFAM" id="SSF48208">
    <property type="entry name" value="Six-hairpin glycosidases"/>
    <property type="match status" value="1"/>
</dbReference>
<dbReference type="RefSeq" id="WP_379832111.1">
    <property type="nucleotide sequence ID" value="NZ_JBHUHU010000005.1"/>
</dbReference>
<organism evidence="3 4">
    <name type="scientific">Flagellimonas iocasae</name>
    <dbReference type="NCBI Taxonomy" id="2055905"/>
    <lineage>
        <taxon>Bacteria</taxon>
        <taxon>Pseudomonadati</taxon>
        <taxon>Bacteroidota</taxon>
        <taxon>Flavobacteriia</taxon>
        <taxon>Flavobacteriales</taxon>
        <taxon>Flavobacteriaceae</taxon>
        <taxon>Flagellimonas</taxon>
    </lineage>
</organism>
<keyword evidence="4" id="KW-1185">Reference proteome</keyword>
<dbReference type="EMBL" id="JBHUHU010000005">
    <property type="protein sequence ID" value="MFD2101535.1"/>
    <property type="molecule type" value="Genomic_DNA"/>
</dbReference>
<dbReference type="InterPro" id="IPR005194">
    <property type="entry name" value="Glyco_hydro_65_C"/>
</dbReference>
<evidence type="ECO:0000259" key="2">
    <source>
        <dbReference type="Pfam" id="PF22422"/>
    </source>
</evidence>
<sequence>MRYTRQLVWSGLVLTFLMTFGCSEEGKETVFLDFEDYTHYFEDFNKDDNELYKQYVDNDSVIPFLEANIPLLEIPDSAIQKTYYFRWWTFRKHIKETPRGFVITEFLPDVPWAGKYNTINCPAAYHIYEGRWLKNNEFVKDYIDYWLTEAENTRRYSFWVANASLAFSKVNKDETYMEKHLPHLVENYKGWEEERRDAPERLFWQDDNLDGMEFSSGGRVIDKGVDVWSTLAARPTINSYMYADAKAIAELASNFGNDSLSETYQNKAAQIKDLVQNKLWNDSLNFFTILPRDYSDEDKPVAIRELIGYTPWYFNLPDDNPQYAKAWEKVLDTTGFFAPVGLTTCEQSHPYFQLKYEGHECQWNGPSWPFATTQTLKSLSNFLNNYEYNGSLDKSAYHRLLKQYAEAHKMTWENGETQMWIDENLNPYTGDWISRTRLKTWDNGTWSAEKGGKERGKDYNHSGFCDLVINDLIGFKPQWDGSIVVEPLVPEDWDWFCLDNVDYQGKKLTILWDRTGTKFQKGEGFKIFYDGTMVHQGADVSKVNIKI</sequence>
<dbReference type="InterPro" id="IPR054491">
    <property type="entry name" value="MGH1-like_GH"/>
</dbReference>
<proteinExistence type="predicted"/>
<dbReference type="Pfam" id="PF22422">
    <property type="entry name" value="MGH1-like_GH"/>
    <property type="match status" value="1"/>
</dbReference>
<dbReference type="InterPro" id="IPR012341">
    <property type="entry name" value="6hp_glycosidase-like_sf"/>
</dbReference>
<dbReference type="Pfam" id="PF03633">
    <property type="entry name" value="Glyco_hydro_65C"/>
    <property type="match status" value="1"/>
</dbReference>
<evidence type="ECO:0000313" key="3">
    <source>
        <dbReference type="EMBL" id="MFD2101535.1"/>
    </source>
</evidence>
<feature type="domain" description="Glycoside hydrolase family 65 C-terminal" evidence="1">
    <location>
        <begin position="479"/>
        <end position="534"/>
    </location>
</feature>
<reference evidence="4" key="1">
    <citation type="journal article" date="2019" name="Int. J. Syst. Evol. Microbiol.">
        <title>The Global Catalogue of Microorganisms (GCM) 10K type strain sequencing project: providing services to taxonomists for standard genome sequencing and annotation.</title>
        <authorList>
            <consortium name="The Broad Institute Genomics Platform"/>
            <consortium name="The Broad Institute Genome Sequencing Center for Infectious Disease"/>
            <person name="Wu L."/>
            <person name="Ma J."/>
        </authorList>
    </citation>
    <scope>NUCLEOTIDE SEQUENCE [LARGE SCALE GENOMIC DNA]</scope>
    <source>
        <strain evidence="4">JCM 3389</strain>
    </source>
</reference>